<feature type="compositionally biased region" description="Polar residues" evidence="3">
    <location>
        <begin position="505"/>
        <end position="522"/>
    </location>
</feature>
<keyword evidence="1" id="KW-0040">ANK repeat</keyword>
<evidence type="ECO:0000256" key="1">
    <source>
        <dbReference type="PROSITE-ProRule" id="PRU00023"/>
    </source>
</evidence>
<dbReference type="PANTHER" id="PTHR24147:SF53">
    <property type="entry name" value="ANKYRIN REPEAT DOMAIN 26"/>
    <property type="match status" value="1"/>
</dbReference>
<keyword evidence="2" id="KW-0175">Coiled coil</keyword>
<accession>A0A6F9D6Y5</accession>
<feature type="repeat" description="ANK" evidence="1">
    <location>
        <begin position="199"/>
        <end position="231"/>
    </location>
</feature>
<evidence type="ECO:0000256" key="3">
    <source>
        <dbReference type="SAM" id="MobiDB-lite"/>
    </source>
</evidence>
<feature type="region of interest" description="Disordered" evidence="3">
    <location>
        <begin position="1"/>
        <end position="26"/>
    </location>
</feature>
<dbReference type="Pfam" id="PF00023">
    <property type="entry name" value="Ank"/>
    <property type="match status" value="1"/>
</dbReference>
<dbReference type="PROSITE" id="PS50297">
    <property type="entry name" value="ANK_REP_REGION"/>
    <property type="match status" value="4"/>
</dbReference>
<feature type="compositionally biased region" description="Acidic residues" evidence="3">
    <location>
        <begin position="613"/>
        <end position="623"/>
    </location>
</feature>
<dbReference type="EMBL" id="LR782924">
    <property type="protein sequence ID" value="CAB3221759.1"/>
    <property type="molecule type" value="mRNA"/>
</dbReference>
<gene>
    <name evidence="4" type="primary">Ankrd26</name>
</gene>
<dbReference type="Pfam" id="PF12796">
    <property type="entry name" value="Ank_2"/>
    <property type="match status" value="2"/>
</dbReference>
<reference evidence="4" key="1">
    <citation type="submission" date="2020-04" db="EMBL/GenBank/DDBJ databases">
        <authorList>
            <person name="Neveu A P."/>
        </authorList>
    </citation>
    <scope>NUCLEOTIDE SEQUENCE</scope>
    <source>
        <tissue evidence="4">Whole embryo</tissue>
    </source>
</reference>
<dbReference type="InterPro" id="IPR036770">
    <property type="entry name" value="Ankyrin_rpt-contain_sf"/>
</dbReference>
<feature type="region of interest" description="Disordered" evidence="3">
    <location>
        <begin position="290"/>
        <end position="351"/>
    </location>
</feature>
<dbReference type="SUPFAM" id="SSF48403">
    <property type="entry name" value="Ankyrin repeat"/>
    <property type="match status" value="1"/>
</dbReference>
<sequence length="1546" mass="176540">MKRFFKKKKSASETGSLASGGKSESGYNIQTKKELTKLHKAAFTGDLSKLKSLLKKGDVNQLDKENRTPLHLACSNGKIDAIIMLAGQHGCNLNLCDNDKRSPLMILVQCQFYNCMNVLLQKDADVNLSDINGNTALHLAASIPSSDLCISLIDYHADVHAKNKDGSTPLHLASSAAESENVIKTLLDDGAQINAKENNGKTPLMLAASRGHLEVVKDLLSQGADSSLRDAKGWCADDYASMSGHHPISHVIVEHSVKQKKTPSRQSLQNVSTGSGSRLYEDIPAVSVGNKKTPIESSSNFLVGGPAMDAGDLSQDDESQTVSRISDKDSWNSDSDSSPPLKSRLGSNAGAPKVNVAQFLKQREQNKNQPSSSSANQSPITTKPQSVFSAKSPSKDNMEVTDSSSQNTALRSRGYASNSQKGGQVSPAKPPLPKGRSNGMQSPALHQRGTQDDDEDSPWDSEEESDGDVQEQMKDDAVASPARHMKPSRDIINELGLSAADINQIYDNNESDMSSMRSQSPEKPTPSTPIYSQVQRKKKLSLDQSDSEEENSSSWDDESDIEEGPRDKQALTDIIAESSAFKFDDEISDQDDDIERAAAPSSVLQQIEANEVRDDDNVDDDSSSWDSENVVERPSIPQSSPLKTSVDGVLSPSDDDDDEFDTESESSWEAENRKKHDNAKIAKLRLEEERKQREKEEEERLREERQRLQKEKEELQRREEAKRQEEELRRQEEEEKQRRDALAEEKRKQQAKKDKQMKIAMEAMEKKRKSEEDRKRKEEEVAERLRLEAEEKRKADENLRKERKDAEDKRRKEVEEKRRLDEEKRKRDEEDKRMREEEQRRRLLASTEKEKLKNALQNALDGAGNPSESDISEFDDFHMGNVQGSNKRKMEGFKHSNVSLPPMYTRRDPSFPNQKSNGIHGVNGIDIDNLTGTETETEDDFPADVPASLQASQLSESLLRSGERGELEREASREKHRAIDALEQLDISKRENEKLRDEIRNLKVDKKEGGKIRDDLEARMRKMNFDLNRTKEELQSAQLEVDTSRDRHNRLEQKLEIDASERRKQESALVELRSELGHTEMRLKEAERDRDKLQTELSVERRKMALREHVDNDKQRSDAEMNEQTSTIQRQVDAWNLLLQEKDDELCKAKAGLATMESTCNRYKEELARSRSNEDDDLLRINSQLNDRVMEMEQNWRESREALEHAAVKYNLQLHHLKQANEMLTDELRKERKQKSDSQHDLETLNDQQRSLKDRIGEMERKCYREEDKSEALTRNVKEEKEKREDAEKKYRDAEISTNLAQQEANSLRTALTHKDSLLIQAQREREEAREKLSRSEKEANELQRENVRMSGRVEILEAEVSQQESEKMRMRRELEDARNFGTSTLTAQQGQLSEIVTGQQKERIELEKRNAQLDQQVSHLRDEIKRVSDEKLKKEEELAIAQQDYIETHKRMSFTEPSMAQMREEKNKMEIEIQQLKERCSYLDTRLVESTRAAEDLRNELEKARENGSNAHNRLQSVETISAHDKSTIEKLEERLKTAEAANAR</sequence>
<dbReference type="SMART" id="SM00248">
    <property type="entry name" value="ANK"/>
    <property type="match status" value="6"/>
</dbReference>
<dbReference type="PRINTS" id="PR01415">
    <property type="entry name" value="ANKYRIN"/>
</dbReference>
<feature type="region of interest" description="Disordered" evidence="3">
    <location>
        <begin position="1503"/>
        <end position="1528"/>
    </location>
</feature>
<name>A0A6F9D6Y5_9ASCI</name>
<feature type="region of interest" description="Disordered" evidence="3">
    <location>
        <begin position="1227"/>
        <end position="1252"/>
    </location>
</feature>
<dbReference type="Gene3D" id="1.25.40.20">
    <property type="entry name" value="Ankyrin repeat-containing domain"/>
    <property type="match status" value="2"/>
</dbReference>
<feature type="compositionally biased region" description="Low complexity" evidence="3">
    <location>
        <begin position="947"/>
        <end position="960"/>
    </location>
</feature>
<proteinExistence type="evidence at transcript level"/>
<feature type="compositionally biased region" description="Acidic residues" evidence="3">
    <location>
        <begin position="452"/>
        <end position="469"/>
    </location>
</feature>
<feature type="repeat" description="ANK" evidence="1">
    <location>
        <begin position="65"/>
        <end position="98"/>
    </location>
</feature>
<protein>
    <submittedName>
        <fullName evidence="4">Ankyrin repeat domain-containing protein 26</fullName>
    </submittedName>
</protein>
<feature type="compositionally biased region" description="Polar residues" evidence="3">
    <location>
        <begin position="379"/>
        <end position="392"/>
    </location>
</feature>
<feature type="region of interest" description="Disordered" evidence="3">
    <location>
        <begin position="503"/>
        <end position="975"/>
    </location>
</feature>
<feature type="coiled-coil region" evidence="2">
    <location>
        <begin position="978"/>
        <end position="1103"/>
    </location>
</feature>
<dbReference type="PANTHER" id="PTHR24147">
    <property type="entry name" value="ANKYRIN REPEAT DOMAIN 36-RELATED"/>
    <property type="match status" value="1"/>
</dbReference>
<evidence type="ECO:0000313" key="4">
    <source>
        <dbReference type="EMBL" id="CAB3221759.1"/>
    </source>
</evidence>
<feature type="compositionally biased region" description="Acidic residues" evidence="3">
    <location>
        <begin position="653"/>
        <end position="668"/>
    </location>
</feature>
<feature type="repeat" description="ANK" evidence="1">
    <location>
        <begin position="132"/>
        <end position="164"/>
    </location>
</feature>
<feature type="compositionally biased region" description="Acidic residues" evidence="3">
    <location>
        <begin position="545"/>
        <end position="562"/>
    </location>
</feature>
<feature type="region of interest" description="Disordered" evidence="3">
    <location>
        <begin position="363"/>
        <end position="490"/>
    </location>
</feature>
<evidence type="ECO:0000256" key="2">
    <source>
        <dbReference type="SAM" id="Coils"/>
    </source>
</evidence>
<feature type="repeat" description="ANK" evidence="1">
    <location>
        <begin position="165"/>
        <end position="198"/>
    </location>
</feature>
<feature type="compositionally biased region" description="Basic and acidic residues" evidence="3">
    <location>
        <begin position="1227"/>
        <end position="1243"/>
    </location>
</feature>
<dbReference type="PROSITE" id="PS50088">
    <property type="entry name" value="ANK_REPEAT"/>
    <property type="match status" value="4"/>
</dbReference>
<feature type="compositionally biased region" description="Polar residues" evidence="3">
    <location>
        <begin position="1508"/>
        <end position="1521"/>
    </location>
</feature>
<feature type="compositionally biased region" description="Basic and acidic residues" evidence="3">
    <location>
        <begin position="961"/>
        <end position="975"/>
    </location>
</feature>
<feature type="region of interest" description="Disordered" evidence="3">
    <location>
        <begin position="1266"/>
        <end position="1286"/>
    </location>
</feature>
<feature type="compositionally biased region" description="Polar residues" evidence="3">
    <location>
        <begin position="400"/>
        <end position="423"/>
    </location>
</feature>
<feature type="compositionally biased region" description="Basic and acidic residues" evidence="3">
    <location>
        <begin position="670"/>
        <end position="853"/>
    </location>
</feature>
<dbReference type="InterPro" id="IPR050657">
    <property type="entry name" value="Ankyrin_repeat_domain"/>
</dbReference>
<feature type="compositionally biased region" description="Low complexity" evidence="3">
    <location>
        <begin position="367"/>
        <end position="378"/>
    </location>
</feature>
<organism evidence="4">
    <name type="scientific">Phallusia mammillata</name>
    <dbReference type="NCBI Taxonomy" id="59560"/>
    <lineage>
        <taxon>Eukaryota</taxon>
        <taxon>Metazoa</taxon>
        <taxon>Chordata</taxon>
        <taxon>Tunicata</taxon>
        <taxon>Ascidiacea</taxon>
        <taxon>Phlebobranchia</taxon>
        <taxon>Ascidiidae</taxon>
        <taxon>Phallusia</taxon>
    </lineage>
</organism>
<dbReference type="InterPro" id="IPR002110">
    <property type="entry name" value="Ankyrin_rpt"/>
</dbReference>